<organism evidence="3 4">
    <name type="scientific">Endozoicomonas gorgoniicola</name>
    <dbReference type="NCBI Taxonomy" id="1234144"/>
    <lineage>
        <taxon>Bacteria</taxon>
        <taxon>Pseudomonadati</taxon>
        <taxon>Pseudomonadota</taxon>
        <taxon>Gammaproteobacteria</taxon>
        <taxon>Oceanospirillales</taxon>
        <taxon>Endozoicomonadaceae</taxon>
        <taxon>Endozoicomonas</taxon>
    </lineage>
</organism>
<keyword evidence="4" id="KW-1185">Reference proteome</keyword>
<feature type="signal peptide" evidence="1">
    <location>
        <begin position="1"/>
        <end position="22"/>
    </location>
</feature>
<sequence length="156" mass="16029">MTNKIKQAGLAVLIAVSLTGCMSDLTGTTYSSSEARQMQIVRFGTVAEARFVKLEGTEGEIGTLAGGATGAVLGSQIGGRNEGIIGGIAGAVAGGVLGHMAEKKLTEKQGVEITVRLEDGSYVSVVQQHDPAAPFNAGDRVKVLTQGTTSRVVRVQ</sequence>
<dbReference type="Pfam" id="PF05433">
    <property type="entry name" value="Rick_17kDa_Anti"/>
    <property type="match status" value="1"/>
</dbReference>
<comment type="caution">
    <text evidence="3">The sequence shown here is derived from an EMBL/GenBank/DDBJ whole genome shotgun (WGS) entry which is preliminary data.</text>
</comment>
<dbReference type="EMBL" id="JAPFCC010000001">
    <property type="protein sequence ID" value="MCW7553994.1"/>
    <property type="molecule type" value="Genomic_DNA"/>
</dbReference>
<protein>
    <submittedName>
        <fullName evidence="3">Glycine zipper 2TM domain-containing protein</fullName>
    </submittedName>
</protein>
<proteinExistence type="predicted"/>
<feature type="chain" id="PRO_5047490820" evidence="1">
    <location>
        <begin position="23"/>
        <end position="156"/>
    </location>
</feature>
<dbReference type="RefSeq" id="WP_262563735.1">
    <property type="nucleotide sequence ID" value="NZ_JAPFCC010000001.1"/>
</dbReference>
<evidence type="ECO:0000256" key="1">
    <source>
        <dbReference type="SAM" id="SignalP"/>
    </source>
</evidence>
<keyword evidence="1" id="KW-0732">Signal</keyword>
<evidence type="ECO:0000313" key="4">
    <source>
        <dbReference type="Proteomes" id="UP001209854"/>
    </source>
</evidence>
<accession>A0ABT3MYC2</accession>
<evidence type="ECO:0000313" key="3">
    <source>
        <dbReference type="EMBL" id="MCW7553994.1"/>
    </source>
</evidence>
<gene>
    <name evidence="3" type="ORF">NX722_15480</name>
</gene>
<dbReference type="Proteomes" id="UP001209854">
    <property type="component" value="Unassembled WGS sequence"/>
</dbReference>
<dbReference type="PROSITE" id="PS51257">
    <property type="entry name" value="PROKAR_LIPOPROTEIN"/>
    <property type="match status" value="1"/>
</dbReference>
<feature type="domain" description="Glycine zipper 2TM" evidence="2">
    <location>
        <begin position="61"/>
        <end position="101"/>
    </location>
</feature>
<dbReference type="InterPro" id="IPR008816">
    <property type="entry name" value="Gly_zipper_2TM_dom"/>
</dbReference>
<name>A0ABT3MYC2_9GAMM</name>
<reference evidence="3 4" key="1">
    <citation type="submission" date="2022-10" db="EMBL/GenBank/DDBJ databases">
        <title>High-quality genome sequences of two octocoral-associated bacteria, Endozoicomonas euniceicola EF212 and Endozoicomonas gorgoniicola PS125.</title>
        <authorList>
            <person name="Chiou Y.-J."/>
            <person name="Chen Y.-H."/>
        </authorList>
    </citation>
    <scope>NUCLEOTIDE SEQUENCE [LARGE SCALE GENOMIC DNA]</scope>
    <source>
        <strain evidence="3 4">PS125</strain>
    </source>
</reference>
<evidence type="ECO:0000259" key="2">
    <source>
        <dbReference type="Pfam" id="PF05433"/>
    </source>
</evidence>